<feature type="domain" description="Myb-like" evidence="7">
    <location>
        <begin position="64"/>
        <end position="116"/>
    </location>
</feature>
<dbReference type="PROSITE" id="PS51294">
    <property type="entry name" value="HTH_MYB"/>
    <property type="match status" value="1"/>
</dbReference>
<comment type="subcellular location">
    <subcellularLocation>
        <location evidence="1">Nucleus</location>
    </subcellularLocation>
</comment>
<dbReference type="InterPro" id="IPR001005">
    <property type="entry name" value="SANT/Myb"/>
</dbReference>
<dbReference type="Proteomes" id="UP000823775">
    <property type="component" value="Unassembled WGS sequence"/>
</dbReference>
<keyword evidence="4" id="KW-0804">Transcription</keyword>
<dbReference type="SMART" id="SM00717">
    <property type="entry name" value="SANT"/>
    <property type="match status" value="1"/>
</dbReference>
<dbReference type="InterPro" id="IPR052245">
    <property type="entry name" value="Plant_Stress_Dev_TF"/>
</dbReference>
<dbReference type="InterPro" id="IPR017930">
    <property type="entry name" value="Myb_dom"/>
</dbReference>
<evidence type="ECO:0000259" key="7">
    <source>
        <dbReference type="PROSITE" id="PS50090"/>
    </source>
</evidence>
<dbReference type="PANTHER" id="PTHR44191">
    <property type="entry name" value="TRANSCRIPTION FACTOR KUA1"/>
    <property type="match status" value="1"/>
</dbReference>
<evidence type="ECO:0000256" key="2">
    <source>
        <dbReference type="ARBA" id="ARBA00023015"/>
    </source>
</evidence>
<keyword evidence="10" id="KW-1185">Reference proteome</keyword>
<feature type="domain" description="HTH myb-type" evidence="8">
    <location>
        <begin position="65"/>
        <end position="120"/>
    </location>
</feature>
<feature type="compositionally biased region" description="Polar residues" evidence="6">
    <location>
        <begin position="48"/>
        <end position="57"/>
    </location>
</feature>
<gene>
    <name evidence="9" type="ORF">HAX54_025690</name>
</gene>
<dbReference type="Pfam" id="PF00249">
    <property type="entry name" value="Myb_DNA-binding"/>
    <property type="match status" value="1"/>
</dbReference>
<dbReference type="NCBIfam" id="TIGR01557">
    <property type="entry name" value="myb_SHAQKYF"/>
    <property type="match status" value="1"/>
</dbReference>
<dbReference type="SUPFAM" id="SSF46689">
    <property type="entry name" value="Homeodomain-like"/>
    <property type="match status" value="1"/>
</dbReference>
<keyword evidence="2" id="KW-0805">Transcription regulation</keyword>
<reference evidence="9 10" key="1">
    <citation type="journal article" date="2021" name="BMC Genomics">
        <title>Datura genome reveals duplications of psychoactive alkaloid biosynthetic genes and high mutation rate following tissue culture.</title>
        <authorList>
            <person name="Rajewski A."/>
            <person name="Carter-House D."/>
            <person name="Stajich J."/>
            <person name="Litt A."/>
        </authorList>
    </citation>
    <scope>NUCLEOTIDE SEQUENCE [LARGE SCALE GENOMIC DNA]</scope>
    <source>
        <strain evidence="9">AR-01</strain>
    </source>
</reference>
<dbReference type="Gene3D" id="1.10.10.60">
    <property type="entry name" value="Homeodomain-like"/>
    <property type="match status" value="2"/>
</dbReference>
<dbReference type="PANTHER" id="PTHR44191:SF35">
    <property type="entry name" value="I-BOX BINDING FACTOR"/>
    <property type="match status" value="1"/>
</dbReference>
<dbReference type="InterPro" id="IPR006447">
    <property type="entry name" value="Myb_dom_plants"/>
</dbReference>
<comment type="caution">
    <text evidence="9">The sequence shown here is derived from an EMBL/GenBank/DDBJ whole genome shotgun (WGS) entry which is preliminary data.</text>
</comment>
<dbReference type="CDD" id="cd00167">
    <property type="entry name" value="SANT"/>
    <property type="match status" value="1"/>
</dbReference>
<dbReference type="PROSITE" id="PS50090">
    <property type="entry name" value="MYB_LIKE"/>
    <property type="match status" value="1"/>
</dbReference>
<feature type="region of interest" description="Disordered" evidence="6">
    <location>
        <begin position="40"/>
        <end position="70"/>
    </location>
</feature>
<proteinExistence type="predicted"/>
<keyword evidence="5" id="KW-0539">Nucleus</keyword>
<evidence type="ECO:0000259" key="8">
    <source>
        <dbReference type="PROSITE" id="PS51294"/>
    </source>
</evidence>
<feature type="compositionally biased region" description="Basic and acidic residues" evidence="6">
    <location>
        <begin position="60"/>
        <end position="70"/>
    </location>
</feature>
<evidence type="ECO:0000256" key="3">
    <source>
        <dbReference type="ARBA" id="ARBA00023125"/>
    </source>
</evidence>
<evidence type="ECO:0000256" key="6">
    <source>
        <dbReference type="SAM" id="MobiDB-lite"/>
    </source>
</evidence>
<evidence type="ECO:0000256" key="4">
    <source>
        <dbReference type="ARBA" id="ARBA00023163"/>
    </source>
</evidence>
<protein>
    <submittedName>
        <fullName evidence="9">Uncharacterized protein</fullName>
    </submittedName>
</protein>
<organism evidence="9 10">
    <name type="scientific">Datura stramonium</name>
    <name type="common">Jimsonweed</name>
    <name type="synonym">Common thornapple</name>
    <dbReference type="NCBI Taxonomy" id="4076"/>
    <lineage>
        <taxon>Eukaryota</taxon>
        <taxon>Viridiplantae</taxon>
        <taxon>Streptophyta</taxon>
        <taxon>Embryophyta</taxon>
        <taxon>Tracheophyta</taxon>
        <taxon>Spermatophyta</taxon>
        <taxon>Magnoliopsida</taxon>
        <taxon>eudicotyledons</taxon>
        <taxon>Gunneridae</taxon>
        <taxon>Pentapetalae</taxon>
        <taxon>asterids</taxon>
        <taxon>lamiids</taxon>
        <taxon>Solanales</taxon>
        <taxon>Solanaceae</taxon>
        <taxon>Solanoideae</taxon>
        <taxon>Datureae</taxon>
        <taxon>Datura</taxon>
    </lineage>
</organism>
<evidence type="ECO:0000313" key="9">
    <source>
        <dbReference type="EMBL" id="MCD9640401.1"/>
    </source>
</evidence>
<dbReference type="InterPro" id="IPR009057">
    <property type="entry name" value="Homeodomain-like_sf"/>
</dbReference>
<evidence type="ECO:0000313" key="10">
    <source>
        <dbReference type="Proteomes" id="UP000823775"/>
    </source>
</evidence>
<keyword evidence="3" id="KW-0238">DNA-binding</keyword>
<dbReference type="EMBL" id="JACEIK010003114">
    <property type="protein sequence ID" value="MCD9640401.1"/>
    <property type="molecule type" value="Genomic_DNA"/>
</dbReference>
<evidence type="ECO:0000256" key="1">
    <source>
        <dbReference type="ARBA" id="ARBA00004123"/>
    </source>
</evidence>
<sequence length="383" mass="41105">MKDDDLFTKMAEALPGKSLDDIIDHYYILIEDVHAIESGRVPIPDNPEMQSHSNQKSRSPKPDVERRRGVAWTEEEHRSFLQGLNTYRRSDWRSISRQCVITRTPAQVASHAQKFFNRLEAVTKENRRASIRDTTSVDAEAAGTSLVPNTEDMIGPAYGGSQAAASTNNESMLPRESTNAEQMIAVAAGHSATFVNGMDSLYPDVNDEFILGIDDLIVEPEDANEAGFLGRSLLLSKQPCTAASSGTYCHPITRIESELEGLITEHMDKDSGNNSIFDVGKAPTPHAMLSNAVHCGMPSYTVASFGAENAPQNMVTAHSGMTSFAIASVGAKNAPPETVAAHSGMPSYTVASFGAKNASQNTVAAHNGTCSYPVVSIGAKNAS</sequence>
<evidence type="ECO:0000256" key="5">
    <source>
        <dbReference type="ARBA" id="ARBA00023242"/>
    </source>
</evidence>
<accession>A0ABS8V1J0</accession>
<name>A0ABS8V1J0_DATST</name>